<gene>
    <name evidence="3" type="ORF">TNCT_487681</name>
    <name evidence="2" type="ORF">TNCT_723441</name>
</gene>
<proteinExistence type="predicted"/>
<evidence type="ECO:0000313" key="2">
    <source>
        <dbReference type="EMBL" id="GFQ64639.1"/>
    </source>
</evidence>
<protein>
    <submittedName>
        <fullName evidence="3">Uncharacterized protein</fullName>
    </submittedName>
</protein>
<comment type="caution">
    <text evidence="3">The sequence shown here is derived from an EMBL/GenBank/DDBJ whole genome shotgun (WGS) entry which is preliminary data.</text>
</comment>
<dbReference type="OrthoDB" id="6441117at2759"/>
<evidence type="ECO:0000256" key="1">
    <source>
        <dbReference type="SAM" id="MobiDB-lite"/>
    </source>
</evidence>
<name>A0A8X6GWW8_TRICU</name>
<evidence type="ECO:0000313" key="4">
    <source>
        <dbReference type="Proteomes" id="UP000887116"/>
    </source>
</evidence>
<feature type="compositionally biased region" description="Polar residues" evidence="1">
    <location>
        <begin position="66"/>
        <end position="76"/>
    </location>
</feature>
<accession>A0A8X6GWW8</accession>
<dbReference type="EMBL" id="BMAO01003987">
    <property type="protein sequence ID" value="GFQ91468.1"/>
    <property type="molecule type" value="Genomic_DNA"/>
</dbReference>
<evidence type="ECO:0000313" key="3">
    <source>
        <dbReference type="EMBL" id="GFQ91468.1"/>
    </source>
</evidence>
<feature type="region of interest" description="Disordered" evidence="1">
    <location>
        <begin position="49"/>
        <end position="91"/>
    </location>
</feature>
<organism evidence="3 4">
    <name type="scientific">Trichonephila clavata</name>
    <name type="common">Joro spider</name>
    <name type="synonym">Nephila clavata</name>
    <dbReference type="NCBI Taxonomy" id="2740835"/>
    <lineage>
        <taxon>Eukaryota</taxon>
        <taxon>Metazoa</taxon>
        <taxon>Ecdysozoa</taxon>
        <taxon>Arthropoda</taxon>
        <taxon>Chelicerata</taxon>
        <taxon>Arachnida</taxon>
        <taxon>Araneae</taxon>
        <taxon>Araneomorphae</taxon>
        <taxon>Entelegynae</taxon>
        <taxon>Araneoidea</taxon>
        <taxon>Nephilidae</taxon>
        <taxon>Trichonephila</taxon>
    </lineage>
</organism>
<keyword evidence="4" id="KW-1185">Reference proteome</keyword>
<reference evidence="3" key="1">
    <citation type="submission" date="2020-07" db="EMBL/GenBank/DDBJ databases">
        <title>Multicomponent nature underlies the extraordinary mechanical properties of spider dragline silk.</title>
        <authorList>
            <person name="Kono N."/>
            <person name="Nakamura H."/>
            <person name="Mori M."/>
            <person name="Yoshida Y."/>
            <person name="Ohtoshi R."/>
            <person name="Malay A.D."/>
            <person name="Moran D.A.P."/>
            <person name="Tomita M."/>
            <person name="Numata K."/>
            <person name="Arakawa K."/>
        </authorList>
    </citation>
    <scope>NUCLEOTIDE SEQUENCE</scope>
</reference>
<dbReference type="AlphaFoldDB" id="A0A8X6GWW8"/>
<dbReference type="EMBL" id="BMAO01000132">
    <property type="protein sequence ID" value="GFQ64639.1"/>
    <property type="molecule type" value="Genomic_DNA"/>
</dbReference>
<dbReference type="Proteomes" id="UP000887116">
    <property type="component" value="Unassembled WGS sequence"/>
</dbReference>
<sequence>MLPPFKEGASQANFSLQRPISIHSRYIPQTFGVDTSVKFYLRWTVSERDRRGKNRKRERSRDVDSGRNSASGTQKSFACDGSTPITKAKFL</sequence>